<evidence type="ECO:0000313" key="3">
    <source>
        <dbReference type="EMBL" id="KKN43462.1"/>
    </source>
</evidence>
<name>A0A0F9R2Q0_9ZZZZ</name>
<proteinExistence type="predicted"/>
<dbReference type="AlphaFoldDB" id="A0A0F9R2Q0"/>
<dbReference type="InterPro" id="IPR012334">
    <property type="entry name" value="Pectin_lyas_fold"/>
</dbReference>
<dbReference type="Pfam" id="PF13229">
    <property type="entry name" value="Beta_helix"/>
    <property type="match status" value="1"/>
</dbReference>
<dbReference type="EMBL" id="LAZR01001509">
    <property type="protein sequence ID" value="KKN43462.1"/>
    <property type="molecule type" value="Genomic_DNA"/>
</dbReference>
<dbReference type="GO" id="GO:0000272">
    <property type="term" value="P:polysaccharide catabolic process"/>
    <property type="evidence" value="ECO:0007669"/>
    <property type="project" value="InterPro"/>
</dbReference>
<dbReference type="Gene3D" id="1.10.1330.10">
    <property type="entry name" value="Dockerin domain"/>
    <property type="match status" value="1"/>
</dbReference>
<dbReference type="InterPro" id="IPR039448">
    <property type="entry name" value="Beta_helix"/>
</dbReference>
<evidence type="ECO:0000256" key="1">
    <source>
        <dbReference type="SAM" id="MobiDB-lite"/>
    </source>
</evidence>
<dbReference type="InterPro" id="IPR011050">
    <property type="entry name" value="Pectin_lyase_fold/virulence"/>
</dbReference>
<sequence length="511" mass="52375">MSGSITRRIRTWAAALVAVAGTAAMQANADTLYVNDATGNDAWDGRCEIWNGGTCGPKKTIQFALFIASNGDQIIVADGVYTGEWNRDIDFGGLAVQLHSASGPANCIIDCELTSRAFQFRFGETPNTVVEGFTIRNGFPDAGLRNGGAILCTGGSSPTIRNCVMEDNSAQRGGALACDDSSPVVESCVFRDNIAAEGGAYFGAASDTTFRDCTFTANEATGLNGGGAILTLQTDGLSVVRCAFLDNISAGNGGAVSSSLTLFHNSVPVFESCLFGGNVTQGLGGAMFHSGGADLRNLTFSMNSAIQGGGAAYIRSGVDSPSITNSIVWGDTDPAIVISGGELSIDYSDIDGGFARIEILNGGTLNWGAGNIVIDPAFNDPANGDFHLTGNSPCIDAADNTAVPAGTVTDLDGNPRFVDDPNTPDTGNPDPNFPERGIVDMGAYEFQVGGCPGDLDGDGDTDLADLGILLSDFGCPAPGNPAPCEGDLDNDGDTDLADLGILLADFGCGAP</sequence>
<dbReference type="PANTHER" id="PTHR11319">
    <property type="entry name" value="G PROTEIN-COUPLED RECEPTOR-RELATED"/>
    <property type="match status" value="1"/>
</dbReference>
<dbReference type="InterPro" id="IPR036439">
    <property type="entry name" value="Dockerin_dom_sf"/>
</dbReference>
<feature type="compositionally biased region" description="Low complexity" evidence="1">
    <location>
        <begin position="420"/>
        <end position="430"/>
    </location>
</feature>
<organism evidence="3">
    <name type="scientific">marine sediment metagenome</name>
    <dbReference type="NCBI Taxonomy" id="412755"/>
    <lineage>
        <taxon>unclassified sequences</taxon>
        <taxon>metagenomes</taxon>
        <taxon>ecological metagenomes</taxon>
    </lineage>
</organism>
<dbReference type="Gene3D" id="2.160.20.10">
    <property type="entry name" value="Single-stranded right-handed beta-helix, Pectin lyase-like"/>
    <property type="match status" value="1"/>
</dbReference>
<dbReference type="SUPFAM" id="SSF51126">
    <property type="entry name" value="Pectin lyase-like"/>
    <property type="match status" value="1"/>
</dbReference>
<comment type="caution">
    <text evidence="3">The sequence shown here is derived from an EMBL/GenBank/DDBJ whole genome shotgun (WGS) entry which is preliminary data.</text>
</comment>
<gene>
    <name evidence="3" type="ORF">LCGC14_0702870</name>
</gene>
<feature type="domain" description="Right handed beta helix" evidence="2">
    <location>
        <begin position="94"/>
        <end position="243"/>
    </location>
</feature>
<dbReference type="PANTHER" id="PTHR11319:SF35">
    <property type="entry name" value="OUTER MEMBRANE PROTEIN PMPC-RELATED"/>
    <property type="match status" value="1"/>
</dbReference>
<accession>A0A0F9R2Q0</accession>
<evidence type="ECO:0000259" key="2">
    <source>
        <dbReference type="Pfam" id="PF13229"/>
    </source>
</evidence>
<reference evidence="3" key="1">
    <citation type="journal article" date="2015" name="Nature">
        <title>Complex archaea that bridge the gap between prokaryotes and eukaryotes.</title>
        <authorList>
            <person name="Spang A."/>
            <person name="Saw J.H."/>
            <person name="Jorgensen S.L."/>
            <person name="Zaremba-Niedzwiedzka K."/>
            <person name="Martijn J."/>
            <person name="Lind A.E."/>
            <person name="van Eijk R."/>
            <person name="Schleper C."/>
            <person name="Guy L."/>
            <person name="Ettema T.J."/>
        </authorList>
    </citation>
    <scope>NUCLEOTIDE SEQUENCE</scope>
</reference>
<protein>
    <recommendedName>
        <fullName evidence="2">Right handed beta helix domain-containing protein</fullName>
    </recommendedName>
</protein>
<feature type="region of interest" description="Disordered" evidence="1">
    <location>
        <begin position="410"/>
        <end position="431"/>
    </location>
</feature>